<sequence>MWKSLLGWVSRRKPGFWIAMGVGVFVFIVVANTPPTEDSPAPGFWDGAAAALLFGGTTMLIVVGCRRVTSFVRGRGGDVDGGEPKAIVAGEKPPDSPAESMPKPVSAARVPGVLEEDDDDDRLHPWVSEPAERLLAHGHGQDAVLAAARSINAHDQEKLRRFDKSDRNLLEEAFAETEPKAGSPRLRFPGDPQTVSWRNRMTGVRSLVAASFAGLRNVSAHDHDLDWDQETAGQYLAMLSVLARWIEECEVHRVTLVRESSDQASILPATKRPGS</sequence>
<dbReference type="AlphaFoldDB" id="A0A562V468"/>
<dbReference type="Proteomes" id="UP000321617">
    <property type="component" value="Unassembled WGS sequence"/>
</dbReference>
<dbReference type="RefSeq" id="WP_147139864.1">
    <property type="nucleotide sequence ID" value="NZ_BAABIJ010000002.1"/>
</dbReference>
<keyword evidence="2" id="KW-0812">Transmembrane</keyword>
<evidence type="ECO:0000256" key="1">
    <source>
        <dbReference type="SAM" id="MobiDB-lite"/>
    </source>
</evidence>
<comment type="caution">
    <text evidence="4">The sequence shown here is derived from an EMBL/GenBank/DDBJ whole genome shotgun (WGS) entry which is preliminary data.</text>
</comment>
<evidence type="ECO:0000313" key="4">
    <source>
        <dbReference type="EMBL" id="TWJ12607.1"/>
    </source>
</evidence>
<evidence type="ECO:0000259" key="3">
    <source>
        <dbReference type="Pfam" id="PF09509"/>
    </source>
</evidence>
<keyword evidence="2" id="KW-1133">Transmembrane helix</keyword>
<keyword evidence="2" id="KW-0472">Membrane</keyword>
<gene>
    <name evidence="4" type="ORF">LX16_3368</name>
</gene>
<organism evidence="4 5">
    <name type="scientific">Stackebrandtia albiflava</name>
    <dbReference type="NCBI Taxonomy" id="406432"/>
    <lineage>
        <taxon>Bacteria</taxon>
        <taxon>Bacillati</taxon>
        <taxon>Actinomycetota</taxon>
        <taxon>Actinomycetes</taxon>
        <taxon>Glycomycetales</taxon>
        <taxon>Glycomycetaceae</taxon>
        <taxon>Stackebrandtia</taxon>
    </lineage>
</organism>
<feature type="transmembrane region" description="Helical" evidence="2">
    <location>
        <begin position="44"/>
        <end position="65"/>
    </location>
</feature>
<accession>A0A562V468</accession>
<dbReference type="Pfam" id="PF09509">
    <property type="entry name" value="Hypoth_Ymh"/>
    <property type="match status" value="1"/>
</dbReference>
<reference evidence="4 5" key="1">
    <citation type="journal article" date="2013" name="Stand. Genomic Sci.">
        <title>Genomic Encyclopedia of Type Strains, Phase I: The one thousand microbial genomes (KMG-I) project.</title>
        <authorList>
            <person name="Kyrpides N.C."/>
            <person name="Woyke T."/>
            <person name="Eisen J.A."/>
            <person name="Garrity G."/>
            <person name="Lilburn T.G."/>
            <person name="Beck B.J."/>
            <person name="Whitman W.B."/>
            <person name="Hugenholtz P."/>
            <person name="Klenk H.P."/>
        </authorList>
    </citation>
    <scope>NUCLEOTIDE SEQUENCE [LARGE SCALE GENOMIC DNA]</scope>
    <source>
        <strain evidence="4 5">DSM 45044</strain>
    </source>
</reference>
<dbReference type="EMBL" id="VLLL01000006">
    <property type="protein sequence ID" value="TWJ12607.1"/>
    <property type="molecule type" value="Genomic_DNA"/>
</dbReference>
<keyword evidence="5" id="KW-1185">Reference proteome</keyword>
<dbReference type="OrthoDB" id="3189478at2"/>
<feature type="transmembrane region" description="Helical" evidence="2">
    <location>
        <begin position="15"/>
        <end position="32"/>
    </location>
</feature>
<evidence type="ECO:0000313" key="5">
    <source>
        <dbReference type="Proteomes" id="UP000321617"/>
    </source>
</evidence>
<dbReference type="InterPro" id="IPR012654">
    <property type="entry name" value="CHP02391"/>
</dbReference>
<feature type="domain" description="Conserved hypothetical protein CHP02391" evidence="3">
    <location>
        <begin position="122"/>
        <end position="246"/>
    </location>
</feature>
<evidence type="ECO:0000256" key="2">
    <source>
        <dbReference type="SAM" id="Phobius"/>
    </source>
</evidence>
<name>A0A562V468_9ACTN</name>
<proteinExistence type="predicted"/>
<protein>
    <submittedName>
        <fullName evidence="4">Uncharacterized protein Ymh</fullName>
    </submittedName>
</protein>
<feature type="region of interest" description="Disordered" evidence="1">
    <location>
        <begin position="82"/>
        <end position="105"/>
    </location>
</feature>